<dbReference type="GO" id="GO:1990259">
    <property type="term" value="F:histone H2AQ104 methyltransferase activity"/>
    <property type="evidence" value="ECO:0007669"/>
    <property type="project" value="TreeGrafter"/>
</dbReference>
<dbReference type="Pfam" id="PF10307">
    <property type="entry name" value="HAD_SAK_1"/>
    <property type="match status" value="1"/>
</dbReference>
<dbReference type="GO" id="GO:0008649">
    <property type="term" value="F:rRNA methyltransferase activity"/>
    <property type="evidence" value="ECO:0007669"/>
    <property type="project" value="TreeGrafter"/>
</dbReference>
<reference evidence="3" key="1">
    <citation type="submission" date="2022-07" db="EMBL/GenBank/DDBJ databases">
        <title>Phylogenomic reconstructions and comparative analyses of Kickxellomycotina fungi.</title>
        <authorList>
            <person name="Reynolds N.K."/>
            <person name="Stajich J.E."/>
            <person name="Barry K."/>
            <person name="Grigoriev I.V."/>
            <person name="Crous P."/>
            <person name="Smith M.E."/>
        </authorList>
    </citation>
    <scope>NUCLEOTIDE SEQUENCE</scope>
    <source>
        <strain evidence="3">NBRC 105414</strain>
    </source>
</reference>
<dbReference type="GO" id="GO:0000494">
    <property type="term" value="P:box C/D sno(s)RNA 3'-end processing"/>
    <property type="evidence" value="ECO:0007669"/>
    <property type="project" value="TreeGrafter"/>
</dbReference>
<feature type="region of interest" description="Disordered" evidence="1">
    <location>
        <begin position="1"/>
        <end position="50"/>
    </location>
</feature>
<dbReference type="GO" id="GO:0031428">
    <property type="term" value="C:box C/D methylation guide snoRNP complex"/>
    <property type="evidence" value="ECO:0007669"/>
    <property type="project" value="TreeGrafter"/>
</dbReference>
<dbReference type="InterPro" id="IPR018812">
    <property type="entry name" value="SAK_HAD"/>
</dbReference>
<keyword evidence="4" id="KW-1185">Reference proteome</keyword>
<organism evidence="3 4">
    <name type="scientific">Coemansia javaensis</name>
    <dbReference type="NCBI Taxonomy" id="2761396"/>
    <lineage>
        <taxon>Eukaryota</taxon>
        <taxon>Fungi</taxon>
        <taxon>Fungi incertae sedis</taxon>
        <taxon>Zoopagomycota</taxon>
        <taxon>Kickxellomycotina</taxon>
        <taxon>Kickxellomycetes</taxon>
        <taxon>Kickxellales</taxon>
        <taxon>Kickxellaceae</taxon>
        <taxon>Coemansia</taxon>
    </lineage>
</organism>
<dbReference type="Proteomes" id="UP001140217">
    <property type="component" value="Unassembled WGS sequence"/>
</dbReference>
<evidence type="ECO:0000313" key="3">
    <source>
        <dbReference type="EMBL" id="KAJ2780248.1"/>
    </source>
</evidence>
<dbReference type="PANTHER" id="PTHR10335:SF23">
    <property type="entry name" value="OB FOLD-CONTAINING PROTEIN, NUCLEIC ACID BINDING"/>
    <property type="match status" value="1"/>
</dbReference>
<dbReference type="InterPro" id="IPR036412">
    <property type="entry name" value="HAD-like_sf"/>
</dbReference>
<evidence type="ECO:0000259" key="2">
    <source>
        <dbReference type="Pfam" id="PF10307"/>
    </source>
</evidence>
<sequence>MAPIELPEIADSDASSARASSEHDQAAGGAPRSRSPRAVPEHDPRRPPFARYQVKRDPAELRIPVYTSTTDWDAPLRKADFLYRRHLAELRRHRRAGVQRLAVFDFDNTLFRSPLPNPRLWDDRLLGMLKSTDLGWFHDARTLSAPYLEYTDRHWIRPVVELAQAEARRGDTLVMLLTGRSHAAYRDIVLRLLERCPGLRFDIVVLKETPTRQSPLVSPCIAESPDEVPQSPLTFDYKMGVVEDTIAALPAIREIAMWDDREGQCEKMQHYLDALAARSAGWIRSADIYYVPPQTIYMREANERELIHGLVARYNDRVRAMAGASDGGDAAKLPPGAIRITTYPSHIAVSLSPRSRALLARTVRSPAAWIRAADHMVVAVGEPEPAELEAQIGAAVGERVELVVDAMGAVRDAVIAVRVAEIRARGAARAPPPDTPACITVAHSGPTAARASLAQRITRWRALHAGPLVLDGTVAVHTLTTGELVRPPVVAEPVSIGGLVCARWPELRGRDIGAAVVRVRQRMADQGVANLEENRARIADIVATLF</sequence>
<protein>
    <recommendedName>
        <fullName evidence="2">Swiss Army Knife RNA repair protein HAD domain-containing protein</fullName>
    </recommendedName>
</protein>
<dbReference type="OrthoDB" id="5596992at2759"/>
<dbReference type="GO" id="GO:0032040">
    <property type="term" value="C:small-subunit processome"/>
    <property type="evidence" value="ECO:0007669"/>
    <property type="project" value="TreeGrafter"/>
</dbReference>
<evidence type="ECO:0000256" key="1">
    <source>
        <dbReference type="SAM" id="MobiDB-lite"/>
    </source>
</evidence>
<name>A0A9W8H7I0_9FUNG</name>
<gene>
    <name evidence="3" type="ORF">H4R18_003560</name>
</gene>
<dbReference type="EMBL" id="JANBUL010000145">
    <property type="protein sequence ID" value="KAJ2780248.1"/>
    <property type="molecule type" value="Genomic_DNA"/>
</dbReference>
<dbReference type="GO" id="GO:0003723">
    <property type="term" value="F:RNA binding"/>
    <property type="evidence" value="ECO:0007669"/>
    <property type="project" value="TreeGrafter"/>
</dbReference>
<dbReference type="PANTHER" id="PTHR10335">
    <property type="entry name" value="RRNA 2-O-METHYLTRANSFERASE FIBRILLARIN"/>
    <property type="match status" value="1"/>
</dbReference>
<dbReference type="AlphaFoldDB" id="A0A9W8H7I0"/>
<accession>A0A9W8H7I0</accession>
<feature type="domain" description="Swiss Army Knife RNA repair protein HAD" evidence="2">
    <location>
        <begin position="113"/>
        <end position="315"/>
    </location>
</feature>
<dbReference type="SUPFAM" id="SSF56784">
    <property type="entry name" value="HAD-like"/>
    <property type="match status" value="1"/>
</dbReference>
<evidence type="ECO:0000313" key="4">
    <source>
        <dbReference type="Proteomes" id="UP001140217"/>
    </source>
</evidence>
<proteinExistence type="predicted"/>
<comment type="caution">
    <text evidence="3">The sequence shown here is derived from an EMBL/GenBank/DDBJ whole genome shotgun (WGS) entry which is preliminary data.</text>
</comment>